<dbReference type="InterPro" id="IPR011042">
    <property type="entry name" value="6-blade_b-propeller_TolB-like"/>
</dbReference>
<dbReference type="AlphaFoldDB" id="A0A6J4QYK7"/>
<evidence type="ECO:0000313" key="2">
    <source>
        <dbReference type="EMBL" id="CAA9458855.1"/>
    </source>
</evidence>
<keyword evidence="1" id="KW-0732">Signal</keyword>
<evidence type="ECO:0008006" key="3">
    <source>
        <dbReference type="Google" id="ProtNLM"/>
    </source>
</evidence>
<name>A0A6J4QYK7_9ACTN</name>
<dbReference type="PROSITE" id="PS51257">
    <property type="entry name" value="PROKAR_LIPOPROTEIN"/>
    <property type="match status" value="1"/>
</dbReference>
<gene>
    <name evidence="2" type="ORF">AVDCRST_MAG58-2031</name>
</gene>
<dbReference type="SUPFAM" id="SSF82171">
    <property type="entry name" value="DPP6 N-terminal domain-like"/>
    <property type="match status" value="1"/>
</dbReference>
<dbReference type="EMBL" id="CADCVF010000042">
    <property type="protein sequence ID" value="CAA9458855.1"/>
    <property type="molecule type" value="Genomic_DNA"/>
</dbReference>
<dbReference type="InterPro" id="IPR011659">
    <property type="entry name" value="WD40"/>
</dbReference>
<dbReference type="Pfam" id="PF07676">
    <property type="entry name" value="PD40"/>
    <property type="match status" value="1"/>
</dbReference>
<reference evidence="2" key="1">
    <citation type="submission" date="2020-02" db="EMBL/GenBank/DDBJ databases">
        <authorList>
            <person name="Meier V. D."/>
        </authorList>
    </citation>
    <scope>NUCLEOTIDE SEQUENCE</scope>
    <source>
        <strain evidence="2">AVDCRST_MAG58</strain>
    </source>
</reference>
<feature type="signal peptide" evidence="1">
    <location>
        <begin position="1"/>
        <end position="29"/>
    </location>
</feature>
<organism evidence="2">
    <name type="scientific">uncultured Rubrobacteraceae bacterium</name>
    <dbReference type="NCBI Taxonomy" id="349277"/>
    <lineage>
        <taxon>Bacteria</taxon>
        <taxon>Bacillati</taxon>
        <taxon>Actinomycetota</taxon>
        <taxon>Rubrobacteria</taxon>
        <taxon>Rubrobacterales</taxon>
        <taxon>Rubrobacteraceae</taxon>
        <taxon>environmental samples</taxon>
    </lineage>
</organism>
<protein>
    <recommendedName>
        <fullName evidence="3">TolB protein, periplasmic protein involved in the tonb-independent uptake of group A colicins</fullName>
    </recommendedName>
</protein>
<sequence>MLFRVASVERFALAVLSIAAILAVGCAHTDEEVSIEPLVPAAGRVDPGLGPGTRALSSGPGYKGSPSWSPGGARIAFTVDGYVVDKPTGSEDLRRWTTRDFIAEDTEWESNDTLMILGAAPPSGGKEISSSLYRTRAREDELELETVEKEVSAISPNREGLIFAFGGAPNESRLALTRGGGKINRLYNRPIRGRVAALSVSPDGEEAVLAVRPPGDRETSGLHEFDLRKGEGREITRLDGNQEILGTPQWTEHGPYFVAGKRGGSVDSDGSEPLYEIYHVPVEGGAPEPAPGMGEDFVAASIRISPDGKRLAVIGRLNPEAPTNLYVLDPLVEDFTAVTTNEDMEIKTGPDDLAWSPGGKSVAVIARGTPSTEPEVHADPADRLLRDFYNLYEIPVGRTPR</sequence>
<accession>A0A6J4QYK7</accession>
<evidence type="ECO:0000256" key="1">
    <source>
        <dbReference type="SAM" id="SignalP"/>
    </source>
</evidence>
<proteinExistence type="predicted"/>
<feature type="chain" id="PRO_5027091732" description="TolB protein, periplasmic protein involved in the tonb-independent uptake of group A colicins" evidence="1">
    <location>
        <begin position="30"/>
        <end position="401"/>
    </location>
</feature>
<dbReference type="Gene3D" id="2.120.10.30">
    <property type="entry name" value="TolB, C-terminal domain"/>
    <property type="match status" value="2"/>
</dbReference>